<dbReference type="AlphaFoldDB" id="A0A554VKZ2"/>
<keyword evidence="2 4" id="KW-0238">DNA-binding</keyword>
<sequence>MARRKEYKEEEVIEKAMQLFWRNGYETTSVRMLEKEMGINQFSVYASFGNKQGVFLESIKCYKKKAQFELIDRLDNSDGVEGIKQYFYNFIEFSKDKNSNKGCLLTNTVNELGENADTLIMSEIVKFATNVKESFINKLSFNSQKDKVTIDKQANYLMVALQGLSVASKMFNAKQLDDFIEVTFKNV</sequence>
<dbReference type="Gene3D" id="1.10.357.10">
    <property type="entry name" value="Tetracycline Repressor, domain 2"/>
    <property type="match status" value="1"/>
</dbReference>
<evidence type="ECO:0000313" key="6">
    <source>
        <dbReference type="EMBL" id="TSE08747.1"/>
    </source>
</evidence>
<dbReference type="PANTHER" id="PTHR47506:SF10">
    <property type="entry name" value="TRANSCRIPTIONAL REGULATORY PROTEIN"/>
    <property type="match status" value="1"/>
</dbReference>
<dbReference type="InterPro" id="IPR036271">
    <property type="entry name" value="Tet_transcr_reg_TetR-rel_C_sf"/>
</dbReference>
<proteinExistence type="predicted"/>
<keyword evidence="7" id="KW-1185">Reference proteome</keyword>
<dbReference type="SUPFAM" id="SSF46689">
    <property type="entry name" value="Homeodomain-like"/>
    <property type="match status" value="1"/>
</dbReference>
<dbReference type="GO" id="GO:0003677">
    <property type="term" value="F:DNA binding"/>
    <property type="evidence" value="ECO:0007669"/>
    <property type="project" value="UniProtKB-UniRule"/>
</dbReference>
<evidence type="ECO:0000256" key="3">
    <source>
        <dbReference type="ARBA" id="ARBA00023163"/>
    </source>
</evidence>
<evidence type="ECO:0000256" key="4">
    <source>
        <dbReference type="PROSITE-ProRule" id="PRU00335"/>
    </source>
</evidence>
<dbReference type="RefSeq" id="WP_143916542.1">
    <property type="nucleotide sequence ID" value="NZ_CANMIK010000023.1"/>
</dbReference>
<feature type="DNA-binding region" description="H-T-H motif" evidence="4">
    <location>
        <begin position="29"/>
        <end position="48"/>
    </location>
</feature>
<comment type="caution">
    <text evidence="6">The sequence shown here is derived from an EMBL/GenBank/DDBJ whole genome shotgun (WGS) entry which is preliminary data.</text>
</comment>
<protein>
    <submittedName>
        <fullName evidence="6">TetR/AcrR family transcriptional regulator</fullName>
    </submittedName>
</protein>
<keyword evidence="1" id="KW-0805">Transcription regulation</keyword>
<evidence type="ECO:0000259" key="5">
    <source>
        <dbReference type="PROSITE" id="PS50977"/>
    </source>
</evidence>
<dbReference type="InterPro" id="IPR009057">
    <property type="entry name" value="Homeodomain-like_sf"/>
</dbReference>
<evidence type="ECO:0000256" key="2">
    <source>
        <dbReference type="ARBA" id="ARBA00023125"/>
    </source>
</evidence>
<keyword evidence="3" id="KW-0804">Transcription</keyword>
<dbReference type="PANTHER" id="PTHR47506">
    <property type="entry name" value="TRANSCRIPTIONAL REGULATORY PROTEIN"/>
    <property type="match status" value="1"/>
</dbReference>
<evidence type="ECO:0000256" key="1">
    <source>
        <dbReference type="ARBA" id="ARBA00023015"/>
    </source>
</evidence>
<organism evidence="6 7">
    <name type="scientific">Aquimarina algiphila</name>
    <dbReference type="NCBI Taxonomy" id="2047982"/>
    <lineage>
        <taxon>Bacteria</taxon>
        <taxon>Pseudomonadati</taxon>
        <taxon>Bacteroidota</taxon>
        <taxon>Flavobacteriia</taxon>
        <taxon>Flavobacteriales</taxon>
        <taxon>Flavobacteriaceae</taxon>
        <taxon>Aquimarina</taxon>
    </lineage>
</organism>
<dbReference type="Pfam" id="PF00440">
    <property type="entry name" value="TetR_N"/>
    <property type="match status" value="1"/>
</dbReference>
<dbReference type="OrthoDB" id="9795242at2"/>
<dbReference type="PROSITE" id="PS50977">
    <property type="entry name" value="HTH_TETR_2"/>
    <property type="match status" value="1"/>
</dbReference>
<dbReference type="Proteomes" id="UP000318833">
    <property type="component" value="Unassembled WGS sequence"/>
</dbReference>
<dbReference type="Gene3D" id="1.10.10.60">
    <property type="entry name" value="Homeodomain-like"/>
    <property type="match status" value="1"/>
</dbReference>
<feature type="domain" description="HTH tetR-type" evidence="5">
    <location>
        <begin position="6"/>
        <end position="66"/>
    </location>
</feature>
<name>A0A554VKZ2_9FLAO</name>
<gene>
    <name evidence="6" type="ORF">FOF46_11425</name>
</gene>
<dbReference type="InterPro" id="IPR001647">
    <property type="entry name" value="HTH_TetR"/>
</dbReference>
<evidence type="ECO:0000313" key="7">
    <source>
        <dbReference type="Proteomes" id="UP000318833"/>
    </source>
</evidence>
<dbReference type="SUPFAM" id="SSF48498">
    <property type="entry name" value="Tetracyclin repressor-like, C-terminal domain"/>
    <property type="match status" value="1"/>
</dbReference>
<dbReference type="EMBL" id="VLNR01000020">
    <property type="protein sequence ID" value="TSE08747.1"/>
    <property type="molecule type" value="Genomic_DNA"/>
</dbReference>
<accession>A0A554VKZ2</accession>
<reference evidence="6 7" key="1">
    <citation type="submission" date="2019-07" db="EMBL/GenBank/DDBJ databases">
        <title>The draft genome sequence of Aquimarina algiphila M91.</title>
        <authorList>
            <person name="Meng X."/>
        </authorList>
    </citation>
    <scope>NUCLEOTIDE SEQUENCE [LARGE SCALE GENOMIC DNA]</scope>
    <source>
        <strain evidence="6 7">M91</strain>
    </source>
</reference>